<accession>A0AAN7C5R1</accession>
<reference evidence="1" key="2">
    <citation type="submission" date="2023-05" db="EMBL/GenBank/DDBJ databases">
        <authorList>
            <consortium name="Lawrence Berkeley National Laboratory"/>
            <person name="Steindorff A."/>
            <person name="Hensen N."/>
            <person name="Bonometti L."/>
            <person name="Westerberg I."/>
            <person name="Brannstrom I.O."/>
            <person name="Guillou S."/>
            <person name="Cros-Aarteil S."/>
            <person name="Calhoun S."/>
            <person name="Haridas S."/>
            <person name="Kuo A."/>
            <person name="Mondo S."/>
            <person name="Pangilinan J."/>
            <person name="Riley R."/>
            <person name="Labutti K."/>
            <person name="Andreopoulos B."/>
            <person name="Lipzen A."/>
            <person name="Chen C."/>
            <person name="Yanf M."/>
            <person name="Daum C."/>
            <person name="Ng V."/>
            <person name="Clum A."/>
            <person name="Ohm R."/>
            <person name="Martin F."/>
            <person name="Silar P."/>
            <person name="Natvig D."/>
            <person name="Lalanne C."/>
            <person name="Gautier V."/>
            <person name="Ament-Velasquez S.L."/>
            <person name="Kruys A."/>
            <person name="Hutchinson M.I."/>
            <person name="Powell A.J."/>
            <person name="Barry K."/>
            <person name="Miller A.N."/>
            <person name="Grigoriev I.V."/>
            <person name="Debuchy R."/>
            <person name="Gladieux P."/>
            <person name="Thoren M.H."/>
            <person name="Johannesson H."/>
        </authorList>
    </citation>
    <scope>NUCLEOTIDE SEQUENCE</scope>
    <source>
        <strain evidence="1">CBS 532.94</strain>
    </source>
</reference>
<keyword evidence="2" id="KW-1185">Reference proteome</keyword>
<evidence type="ECO:0000313" key="2">
    <source>
        <dbReference type="Proteomes" id="UP001303760"/>
    </source>
</evidence>
<name>A0AAN7C5R1_9PEZI</name>
<gene>
    <name evidence="1" type="ORF">C8A03DRAFT_36921</name>
</gene>
<evidence type="ECO:0000313" key="1">
    <source>
        <dbReference type="EMBL" id="KAK4235237.1"/>
    </source>
</evidence>
<dbReference type="Proteomes" id="UP001303760">
    <property type="component" value="Unassembled WGS sequence"/>
</dbReference>
<proteinExistence type="predicted"/>
<dbReference type="AlphaFoldDB" id="A0AAN7C5R1"/>
<protein>
    <submittedName>
        <fullName evidence="1">Uncharacterized protein</fullName>
    </submittedName>
</protein>
<organism evidence="1 2">
    <name type="scientific">Achaetomium macrosporum</name>
    <dbReference type="NCBI Taxonomy" id="79813"/>
    <lineage>
        <taxon>Eukaryota</taxon>
        <taxon>Fungi</taxon>
        <taxon>Dikarya</taxon>
        <taxon>Ascomycota</taxon>
        <taxon>Pezizomycotina</taxon>
        <taxon>Sordariomycetes</taxon>
        <taxon>Sordariomycetidae</taxon>
        <taxon>Sordariales</taxon>
        <taxon>Chaetomiaceae</taxon>
        <taxon>Achaetomium</taxon>
    </lineage>
</organism>
<dbReference type="EMBL" id="MU860285">
    <property type="protein sequence ID" value="KAK4235237.1"/>
    <property type="molecule type" value="Genomic_DNA"/>
</dbReference>
<reference evidence="1" key="1">
    <citation type="journal article" date="2023" name="Mol. Phylogenet. Evol.">
        <title>Genome-scale phylogeny and comparative genomics of the fungal order Sordariales.</title>
        <authorList>
            <person name="Hensen N."/>
            <person name="Bonometti L."/>
            <person name="Westerberg I."/>
            <person name="Brannstrom I.O."/>
            <person name="Guillou S."/>
            <person name="Cros-Aarteil S."/>
            <person name="Calhoun S."/>
            <person name="Haridas S."/>
            <person name="Kuo A."/>
            <person name="Mondo S."/>
            <person name="Pangilinan J."/>
            <person name="Riley R."/>
            <person name="LaButti K."/>
            <person name="Andreopoulos B."/>
            <person name="Lipzen A."/>
            <person name="Chen C."/>
            <person name="Yan M."/>
            <person name="Daum C."/>
            <person name="Ng V."/>
            <person name="Clum A."/>
            <person name="Steindorff A."/>
            <person name="Ohm R.A."/>
            <person name="Martin F."/>
            <person name="Silar P."/>
            <person name="Natvig D.O."/>
            <person name="Lalanne C."/>
            <person name="Gautier V."/>
            <person name="Ament-Velasquez S.L."/>
            <person name="Kruys A."/>
            <person name="Hutchinson M.I."/>
            <person name="Powell A.J."/>
            <person name="Barry K."/>
            <person name="Miller A.N."/>
            <person name="Grigoriev I.V."/>
            <person name="Debuchy R."/>
            <person name="Gladieux P."/>
            <person name="Hiltunen Thoren M."/>
            <person name="Johannesson H."/>
        </authorList>
    </citation>
    <scope>NUCLEOTIDE SEQUENCE</scope>
    <source>
        <strain evidence="1">CBS 532.94</strain>
    </source>
</reference>
<sequence length="326" mass="36215">MTPKDHRPNPNVPFVQGGFATVEARGGTSKLPSLAVVHLDPPPNPAAAVAAGPTLDAGQVYRLSSNMRFVEILGHRLSIVGNVLFTVEAENLHDKKPYQTQSKVVVPKDTKVKAKSKKRLRKAEEYGSLSAPITGSTRSGAGTGLPARCKRMDAPKHIYANKGFATDKNKILFALGILDQQHRMRWYSHLNSSLEDWQQRVTNDYDYSGHHPTTVDWYVILCLGTYSAVLEDKMCRKMVPEILFTGRIPQWIDTPNLGMMVALEILRMKCSHPFNRFAWIINPPANIEDSASPIMERMGVVEWTATLVKVIADRETTAAKVMGPAR</sequence>
<comment type="caution">
    <text evidence="1">The sequence shown here is derived from an EMBL/GenBank/DDBJ whole genome shotgun (WGS) entry which is preliminary data.</text>
</comment>